<name>A0A417YZZ3_9BACI</name>
<keyword evidence="1" id="KW-0812">Transmembrane</keyword>
<keyword evidence="1" id="KW-0472">Membrane</keyword>
<evidence type="ECO:0000256" key="1">
    <source>
        <dbReference type="SAM" id="Phobius"/>
    </source>
</evidence>
<protein>
    <submittedName>
        <fullName evidence="2">Uncharacterized protein</fullName>
    </submittedName>
</protein>
<evidence type="ECO:0000313" key="3">
    <source>
        <dbReference type="Proteomes" id="UP000284416"/>
    </source>
</evidence>
<keyword evidence="3" id="KW-1185">Reference proteome</keyword>
<keyword evidence="1" id="KW-1133">Transmembrane helix</keyword>
<gene>
    <name evidence="2" type="ORF">D1B31_01665</name>
</gene>
<sequence length="70" mass="7721">MGTLYLVAGVICIVISIVSFIPNFKKAKSVKEKWAIFFDFVIDPFVGLASLFYLGLLLILVGLLKVSNLL</sequence>
<accession>A0A417YZZ3</accession>
<comment type="caution">
    <text evidence="2">The sequence shown here is derived from an EMBL/GenBank/DDBJ whole genome shotgun (WGS) entry which is preliminary data.</text>
</comment>
<feature type="transmembrane region" description="Helical" evidence="1">
    <location>
        <begin position="6"/>
        <end position="24"/>
    </location>
</feature>
<organism evidence="2 3">
    <name type="scientific">Neobacillus notoginsengisoli</name>
    <dbReference type="NCBI Taxonomy" id="1578198"/>
    <lineage>
        <taxon>Bacteria</taxon>
        <taxon>Bacillati</taxon>
        <taxon>Bacillota</taxon>
        <taxon>Bacilli</taxon>
        <taxon>Bacillales</taxon>
        <taxon>Bacillaceae</taxon>
        <taxon>Neobacillus</taxon>
    </lineage>
</organism>
<proteinExistence type="predicted"/>
<evidence type="ECO:0000313" key="2">
    <source>
        <dbReference type="EMBL" id="RHW43395.1"/>
    </source>
</evidence>
<reference evidence="2 3" key="1">
    <citation type="journal article" date="2017" name="Int. J. Syst. Evol. Microbiol.">
        <title>Bacillus notoginsengisoli sp. nov., a novel bacterium isolated from the rhizosphere of Panax notoginseng.</title>
        <authorList>
            <person name="Zhang M.Y."/>
            <person name="Cheng J."/>
            <person name="Cai Y."/>
            <person name="Zhang T.Y."/>
            <person name="Wu Y.Y."/>
            <person name="Manikprabhu D."/>
            <person name="Li W.J."/>
            <person name="Zhang Y.X."/>
        </authorList>
    </citation>
    <scope>NUCLEOTIDE SEQUENCE [LARGE SCALE GENOMIC DNA]</scope>
    <source>
        <strain evidence="2 3">JCM 30743</strain>
    </source>
</reference>
<dbReference type="EMBL" id="QWEG01000001">
    <property type="protein sequence ID" value="RHW43395.1"/>
    <property type="molecule type" value="Genomic_DNA"/>
</dbReference>
<dbReference type="Proteomes" id="UP000284416">
    <property type="component" value="Unassembled WGS sequence"/>
</dbReference>
<feature type="transmembrane region" description="Helical" evidence="1">
    <location>
        <begin position="36"/>
        <end position="64"/>
    </location>
</feature>
<dbReference type="AlphaFoldDB" id="A0A417YZZ3"/>